<dbReference type="STRING" id="1642818.AWE51_12845"/>
<evidence type="ECO:0000313" key="2">
    <source>
        <dbReference type="Proteomes" id="UP000076715"/>
    </source>
</evidence>
<proteinExistence type="predicted"/>
<evidence type="ECO:0008006" key="3">
    <source>
        <dbReference type="Google" id="ProtNLM"/>
    </source>
</evidence>
<name>A0A162YXA5_9FLAO</name>
<evidence type="ECO:0000313" key="1">
    <source>
        <dbReference type="EMBL" id="KZS39420.1"/>
    </source>
</evidence>
<reference evidence="1 2" key="1">
    <citation type="submission" date="2016-01" db="EMBL/GenBank/DDBJ databases">
        <title>The draft genome sequence of Aquimarina sp. RZW4-3-2.</title>
        <authorList>
            <person name="Wang Y."/>
        </authorList>
    </citation>
    <scope>NUCLEOTIDE SEQUENCE [LARGE SCALE GENOMIC DNA]</scope>
    <source>
        <strain evidence="1 2">RZW4-3-2</strain>
    </source>
</reference>
<dbReference type="RefSeq" id="WP_066317668.1">
    <property type="nucleotide sequence ID" value="NZ_LQRT01000035.1"/>
</dbReference>
<protein>
    <recommendedName>
        <fullName evidence="3">Alpha-ketoglutarate decarboxylase</fullName>
    </recommendedName>
</protein>
<organism evidence="1 2">
    <name type="scientific">Aquimarina aggregata</name>
    <dbReference type="NCBI Taxonomy" id="1642818"/>
    <lineage>
        <taxon>Bacteria</taxon>
        <taxon>Pseudomonadati</taxon>
        <taxon>Bacteroidota</taxon>
        <taxon>Flavobacteriia</taxon>
        <taxon>Flavobacteriales</taxon>
        <taxon>Flavobacteriaceae</taxon>
        <taxon>Aquimarina</taxon>
    </lineage>
</organism>
<keyword evidence="2" id="KW-1185">Reference proteome</keyword>
<sequence length="177" mass="20088">MKDYTNENSKILILVFIIIFSLQKVYSQDQNFWSNVRFGGNIGIGFSGDTFNGVIAPSAVYDFNQWFSAGLGLHFGYTDGLNFTATNYGASIITLYNPFQELQLSAEFEQMGVSRSFDTDIRNNVNTISQNYWYPALFLGAGYRTGFVSIGIRYDVLYDDDKSIYASPYSPFVRVFF</sequence>
<gene>
    <name evidence="1" type="ORF">AWE51_12845</name>
</gene>
<accession>A0A162YXA5</accession>
<dbReference type="EMBL" id="LQRT01000035">
    <property type="protein sequence ID" value="KZS39420.1"/>
    <property type="molecule type" value="Genomic_DNA"/>
</dbReference>
<dbReference type="Proteomes" id="UP000076715">
    <property type="component" value="Unassembled WGS sequence"/>
</dbReference>
<comment type="caution">
    <text evidence="1">The sequence shown here is derived from an EMBL/GenBank/DDBJ whole genome shotgun (WGS) entry which is preliminary data.</text>
</comment>
<dbReference type="AlphaFoldDB" id="A0A162YXA5"/>
<dbReference type="OrthoDB" id="1160493at2"/>